<dbReference type="InterPro" id="IPR036390">
    <property type="entry name" value="WH_DNA-bd_sf"/>
</dbReference>
<dbReference type="EMBL" id="JANSLD010000042">
    <property type="protein sequence ID" value="MCY1584052.1"/>
    <property type="molecule type" value="Genomic_DNA"/>
</dbReference>
<dbReference type="RefSeq" id="WP_242490256.1">
    <property type="nucleotide sequence ID" value="NZ_JANSKR010000022.1"/>
</dbReference>
<dbReference type="InterPro" id="IPR026287">
    <property type="entry name" value="SoFic-like"/>
</dbReference>
<dbReference type="InterPro" id="IPR036597">
    <property type="entry name" value="Fido-like_dom_sf"/>
</dbReference>
<dbReference type="SUPFAM" id="SSF46785">
    <property type="entry name" value="Winged helix' DNA-binding domain"/>
    <property type="match status" value="1"/>
</dbReference>
<reference evidence="2" key="2">
    <citation type="submission" date="2022-08" db="EMBL/GenBank/DDBJ databases">
        <authorList>
            <person name="Magnan C."/>
        </authorList>
    </citation>
    <scope>NUCLEOTIDE SEQUENCE</scope>
    <source>
        <strain evidence="2">NSP012P</strain>
    </source>
</reference>
<accession>A0ABT4BQN6</accession>
<feature type="domain" description="Fido" evidence="1">
    <location>
        <begin position="110"/>
        <end position="276"/>
    </location>
</feature>
<dbReference type="InterPro" id="IPR003812">
    <property type="entry name" value="Fido"/>
</dbReference>
<dbReference type="InterPro" id="IPR040198">
    <property type="entry name" value="Fido_containing"/>
</dbReference>
<proteinExistence type="predicted"/>
<evidence type="ECO:0000259" key="1">
    <source>
        <dbReference type="PROSITE" id="PS51459"/>
    </source>
</evidence>
<dbReference type="PIRSF" id="PIRSF038925">
    <property type="entry name" value="AMP-prot_trans"/>
    <property type="match status" value="1"/>
</dbReference>
<dbReference type="Gene3D" id="1.10.3290.10">
    <property type="entry name" value="Fido-like domain"/>
    <property type="match status" value="1"/>
</dbReference>
<evidence type="ECO:0000313" key="2">
    <source>
        <dbReference type="EMBL" id="MCY1584052.1"/>
    </source>
</evidence>
<comment type="caution">
    <text evidence="2">The sequence shown here is derived from an EMBL/GenBank/DDBJ whole genome shotgun (WGS) entry which is preliminary data.</text>
</comment>
<dbReference type="PANTHER" id="PTHR13504:SF38">
    <property type="entry name" value="FIDO DOMAIN-CONTAINING PROTEIN"/>
    <property type="match status" value="1"/>
</dbReference>
<reference evidence="2" key="1">
    <citation type="journal article" date="2022" name="Int. J. Mol. Sci.">
        <title>Phenotypic and Genotypic Virulence Characterisation of Staphylococcus pettenkoferi Strains Isolated from Human Bloodstream and Diabetic Foot Infections.</title>
        <authorList>
            <person name="Magnan C."/>
            <person name="Ahmad-Mansour N."/>
            <person name="Pouget C."/>
            <person name="Morsli M."/>
            <person name="Huc-Brandt S."/>
            <person name="Pantel A."/>
            <person name="Dunyach-Remy C."/>
            <person name="Sotto A."/>
            <person name="Molle V."/>
            <person name="Lavigne J.-P."/>
        </authorList>
    </citation>
    <scope>NUCLEOTIDE SEQUENCE</scope>
    <source>
        <strain evidence="2">NSP012P</strain>
    </source>
</reference>
<dbReference type="SUPFAM" id="SSF140931">
    <property type="entry name" value="Fic-like"/>
    <property type="match status" value="1"/>
</dbReference>
<organism evidence="2 3">
    <name type="scientific">Staphylococcus pettenkoferi</name>
    <dbReference type="NCBI Taxonomy" id="170573"/>
    <lineage>
        <taxon>Bacteria</taxon>
        <taxon>Bacillati</taxon>
        <taxon>Bacillota</taxon>
        <taxon>Bacilli</taxon>
        <taxon>Bacillales</taxon>
        <taxon>Staphylococcaceae</taxon>
        <taxon>Staphylococcus</taxon>
    </lineage>
</organism>
<dbReference type="Pfam" id="PF02661">
    <property type="entry name" value="Fic"/>
    <property type="match status" value="1"/>
</dbReference>
<protein>
    <submittedName>
        <fullName evidence="2">Fic family protein</fullName>
    </submittedName>
</protein>
<sequence length="373" mass="43216">MTLKGIPKLPLVISDVAALKIYKKLASINTKIGKLNSELAHTVINNNFINIMSMHESLESTKIEGTQVTFDEVLEEKMDKRPSNEVKEVLNYMEALQYGYDQIKNHNMPLTSKLIKTLHSILLKDTRGKDKHPGNFRKIQNFIGPDNKIEHATYIPIEAQLIDEYMTNLEYFMNGEAHRSLFTTDNLTYLNYDADPLIRTAITHAQFESIHPFLDGNGRLGRILIILMLVNAGVIDKPVFFVSKELEREKTRYYDLLNGVRSKESDWEGWINFFLQATERMVTEILDKLSKSEALYTHGIKMLNTESERMIWFLTFQEPKLTVKRANLVTDYSQPTVRRALKKLASLDLVYEEKSKKRNKSYNNYELLRIIEG</sequence>
<dbReference type="InterPro" id="IPR025758">
    <property type="entry name" value="Fic/DOC_N"/>
</dbReference>
<evidence type="ECO:0000313" key="3">
    <source>
        <dbReference type="Proteomes" id="UP001072952"/>
    </source>
</evidence>
<keyword evidence="3" id="KW-1185">Reference proteome</keyword>
<dbReference type="Pfam" id="PF13784">
    <property type="entry name" value="Fic_N"/>
    <property type="match status" value="1"/>
</dbReference>
<dbReference type="PANTHER" id="PTHR13504">
    <property type="entry name" value="FIDO DOMAIN-CONTAINING PROTEIN DDB_G0283145"/>
    <property type="match status" value="1"/>
</dbReference>
<name>A0ABT4BQN6_9STAP</name>
<gene>
    <name evidence="2" type="ORF">NW133_11170</name>
</gene>
<dbReference type="PROSITE" id="PS51459">
    <property type="entry name" value="FIDO"/>
    <property type="match status" value="1"/>
</dbReference>
<dbReference type="Proteomes" id="UP001072952">
    <property type="component" value="Unassembled WGS sequence"/>
</dbReference>